<proteinExistence type="predicted"/>
<protein>
    <recommendedName>
        <fullName evidence="1">LTD domain-containing protein</fullName>
    </recommendedName>
</protein>
<organism evidence="2 3">
    <name type="scientific">Candidatus Sungbacteria bacterium RIFCSPHIGHO2_02_FULL_49_20</name>
    <dbReference type="NCBI Taxonomy" id="1802272"/>
    <lineage>
        <taxon>Bacteria</taxon>
        <taxon>Candidatus Sungiibacteriota</taxon>
    </lineage>
</organism>
<dbReference type="InterPro" id="IPR001322">
    <property type="entry name" value="Lamin_tail_dom"/>
</dbReference>
<name>A0A1G2KS15_9BACT</name>
<evidence type="ECO:0000259" key="1">
    <source>
        <dbReference type="PROSITE" id="PS51841"/>
    </source>
</evidence>
<evidence type="ECO:0000313" key="2">
    <source>
        <dbReference type="EMBL" id="OHA02216.1"/>
    </source>
</evidence>
<dbReference type="PROSITE" id="PS51841">
    <property type="entry name" value="LTD"/>
    <property type="match status" value="1"/>
</dbReference>
<comment type="caution">
    <text evidence="2">The sequence shown here is derived from an EMBL/GenBank/DDBJ whole genome shotgun (WGS) entry which is preliminary data.</text>
</comment>
<gene>
    <name evidence="2" type="ORF">A3C12_00405</name>
</gene>
<evidence type="ECO:0000313" key="3">
    <source>
        <dbReference type="Proteomes" id="UP000178710"/>
    </source>
</evidence>
<dbReference type="AlphaFoldDB" id="A0A1G2KS15"/>
<accession>A0A1G2KS15</accession>
<dbReference type="EMBL" id="MHQK01000006">
    <property type="protein sequence ID" value="OHA02216.1"/>
    <property type="molecule type" value="Genomic_DNA"/>
</dbReference>
<feature type="domain" description="LTD" evidence="1">
    <location>
        <begin position="68"/>
        <end position="303"/>
    </location>
</feature>
<dbReference type="Proteomes" id="UP000178710">
    <property type="component" value="Unassembled WGS sequence"/>
</dbReference>
<sequence>MMDTILVLIGLGVAIAIIFTGGFGLLQGEFGFGGDFFGSGGPRASGPGGYISDSQISSPQYSSGNSSATAPASEPAIPAGYSVYSQDIRIGNVAYSDSGTLASEYIYLYNANSSKEVPISISGWTVENSRGNHYAIGNGYTIPFFDATAISIRLRPGDGVYIHSGSSPIGMSFRENRCTGYFNEARNFIPSLSGSCPQYDVSKMLQFSDACIRYIENAQNGCRVPQISGIESGVLNETNDDCSTFISQNLNYNGCVKNFRNATDFARPTWHAYLQRTQKLWRGLHDKIILRDDQGLIVDAYQY</sequence>
<reference evidence="2 3" key="1">
    <citation type="journal article" date="2016" name="Nat. Commun.">
        <title>Thousands of microbial genomes shed light on interconnected biogeochemical processes in an aquifer system.</title>
        <authorList>
            <person name="Anantharaman K."/>
            <person name="Brown C.T."/>
            <person name="Hug L.A."/>
            <person name="Sharon I."/>
            <person name="Castelle C.J."/>
            <person name="Probst A.J."/>
            <person name="Thomas B.C."/>
            <person name="Singh A."/>
            <person name="Wilkins M.J."/>
            <person name="Karaoz U."/>
            <person name="Brodie E.L."/>
            <person name="Williams K.H."/>
            <person name="Hubbard S.S."/>
            <person name="Banfield J.F."/>
        </authorList>
    </citation>
    <scope>NUCLEOTIDE SEQUENCE [LARGE SCALE GENOMIC DNA]</scope>
</reference>